<comment type="caution">
    <text evidence="9">The sequence shown here is derived from an EMBL/GenBank/DDBJ whole genome shotgun (WGS) entry which is preliminary data.</text>
</comment>
<protein>
    <recommendedName>
        <fullName evidence="8">FtsK domain-containing protein</fullName>
    </recommendedName>
</protein>
<evidence type="ECO:0000256" key="5">
    <source>
        <dbReference type="PROSITE-ProRule" id="PRU00289"/>
    </source>
</evidence>
<evidence type="ECO:0000256" key="2">
    <source>
        <dbReference type="ARBA" id="ARBA00022741"/>
    </source>
</evidence>
<gene>
    <name evidence="9" type="ORF">A3D35_03395</name>
</gene>
<feature type="transmembrane region" description="Helical" evidence="7">
    <location>
        <begin position="39"/>
        <end position="58"/>
    </location>
</feature>
<dbReference type="Gene3D" id="3.30.980.40">
    <property type="match status" value="1"/>
</dbReference>
<evidence type="ECO:0000256" key="1">
    <source>
        <dbReference type="ARBA" id="ARBA00006474"/>
    </source>
</evidence>
<feature type="region of interest" description="Disordered" evidence="6">
    <location>
        <begin position="721"/>
        <end position="740"/>
    </location>
</feature>
<feature type="transmembrane region" description="Helical" evidence="7">
    <location>
        <begin position="109"/>
        <end position="126"/>
    </location>
</feature>
<accession>A0A1G2I2R2</accession>
<organism evidence="9 10">
    <name type="scientific">Candidatus Staskawiczbacteria bacterium RIFCSPHIGHO2_02_FULL_34_9</name>
    <dbReference type="NCBI Taxonomy" id="1802206"/>
    <lineage>
        <taxon>Bacteria</taxon>
        <taxon>Candidatus Staskawicziibacteriota</taxon>
    </lineage>
</organism>
<feature type="binding site" evidence="5">
    <location>
        <begin position="389"/>
        <end position="396"/>
    </location>
    <ligand>
        <name>ATP</name>
        <dbReference type="ChEBI" id="CHEBI:30616"/>
    </ligand>
</feature>
<keyword evidence="4" id="KW-0238">DNA-binding</keyword>
<dbReference type="InterPro" id="IPR027417">
    <property type="entry name" value="P-loop_NTPase"/>
</dbReference>
<dbReference type="InterPro" id="IPR050206">
    <property type="entry name" value="FtsK/SpoIIIE/SftA"/>
</dbReference>
<dbReference type="EMBL" id="MHOS01000023">
    <property type="protein sequence ID" value="OGZ68348.1"/>
    <property type="molecule type" value="Genomic_DNA"/>
</dbReference>
<dbReference type="GO" id="GO:0003677">
    <property type="term" value="F:DNA binding"/>
    <property type="evidence" value="ECO:0007669"/>
    <property type="project" value="UniProtKB-KW"/>
</dbReference>
<dbReference type="SMART" id="SM00843">
    <property type="entry name" value="Ftsk_gamma"/>
    <property type="match status" value="1"/>
</dbReference>
<dbReference type="InterPro" id="IPR036390">
    <property type="entry name" value="WH_DNA-bd_sf"/>
</dbReference>
<evidence type="ECO:0000256" key="3">
    <source>
        <dbReference type="ARBA" id="ARBA00022840"/>
    </source>
</evidence>
<dbReference type="SUPFAM" id="SSF46785">
    <property type="entry name" value="Winged helix' DNA-binding domain"/>
    <property type="match status" value="1"/>
</dbReference>
<keyword evidence="7" id="KW-1133">Transmembrane helix</keyword>
<evidence type="ECO:0000313" key="10">
    <source>
        <dbReference type="Proteomes" id="UP000176421"/>
    </source>
</evidence>
<dbReference type="GO" id="GO:0005524">
    <property type="term" value="F:ATP binding"/>
    <property type="evidence" value="ECO:0007669"/>
    <property type="project" value="UniProtKB-UniRule"/>
</dbReference>
<dbReference type="PANTHER" id="PTHR22683:SF41">
    <property type="entry name" value="DNA TRANSLOCASE FTSK"/>
    <property type="match status" value="1"/>
</dbReference>
<dbReference type="SUPFAM" id="SSF52540">
    <property type="entry name" value="P-loop containing nucleoside triphosphate hydrolases"/>
    <property type="match status" value="1"/>
</dbReference>
<dbReference type="Gene3D" id="1.10.10.10">
    <property type="entry name" value="Winged helix-like DNA-binding domain superfamily/Winged helix DNA-binding domain"/>
    <property type="match status" value="1"/>
</dbReference>
<reference evidence="9 10" key="1">
    <citation type="journal article" date="2016" name="Nat. Commun.">
        <title>Thousands of microbial genomes shed light on interconnected biogeochemical processes in an aquifer system.</title>
        <authorList>
            <person name="Anantharaman K."/>
            <person name="Brown C.T."/>
            <person name="Hug L.A."/>
            <person name="Sharon I."/>
            <person name="Castelle C.J."/>
            <person name="Probst A.J."/>
            <person name="Thomas B.C."/>
            <person name="Singh A."/>
            <person name="Wilkins M.J."/>
            <person name="Karaoz U."/>
            <person name="Brodie E.L."/>
            <person name="Williams K.H."/>
            <person name="Hubbard S.S."/>
            <person name="Banfield J.F."/>
        </authorList>
    </citation>
    <scope>NUCLEOTIDE SEQUENCE [LARGE SCALE GENOMIC DNA]</scope>
</reference>
<dbReference type="Pfam" id="PF17854">
    <property type="entry name" value="FtsK_alpha"/>
    <property type="match status" value="1"/>
</dbReference>
<evidence type="ECO:0000256" key="4">
    <source>
        <dbReference type="ARBA" id="ARBA00023125"/>
    </source>
</evidence>
<name>A0A1G2I2R2_9BACT</name>
<keyword evidence="7" id="KW-0472">Membrane</keyword>
<feature type="region of interest" description="Disordered" evidence="6">
    <location>
        <begin position="1"/>
        <end position="30"/>
    </location>
</feature>
<feature type="domain" description="FtsK" evidence="8">
    <location>
        <begin position="372"/>
        <end position="563"/>
    </location>
</feature>
<dbReference type="InterPro" id="IPR036388">
    <property type="entry name" value="WH-like_DNA-bd_sf"/>
</dbReference>
<evidence type="ECO:0000256" key="6">
    <source>
        <dbReference type="SAM" id="MobiDB-lite"/>
    </source>
</evidence>
<keyword evidence="7" id="KW-0812">Transmembrane</keyword>
<feature type="transmembrane region" description="Helical" evidence="7">
    <location>
        <begin position="146"/>
        <end position="172"/>
    </location>
</feature>
<dbReference type="InterPro" id="IPR041027">
    <property type="entry name" value="FtsK_alpha"/>
</dbReference>
<comment type="similarity">
    <text evidence="1">Belongs to the FtsK/SpoIIIE/SftA family.</text>
</comment>
<dbReference type="PANTHER" id="PTHR22683">
    <property type="entry name" value="SPORULATION PROTEIN RELATED"/>
    <property type="match status" value="1"/>
</dbReference>
<dbReference type="CDD" id="cd01127">
    <property type="entry name" value="TrwB_TraG_TraD_VirD4"/>
    <property type="match status" value="1"/>
</dbReference>
<dbReference type="Proteomes" id="UP000176421">
    <property type="component" value="Unassembled WGS sequence"/>
</dbReference>
<feature type="compositionally biased region" description="Basic and acidic residues" evidence="6">
    <location>
        <begin position="11"/>
        <end position="27"/>
    </location>
</feature>
<evidence type="ECO:0000256" key="7">
    <source>
        <dbReference type="SAM" id="Phobius"/>
    </source>
</evidence>
<dbReference type="Pfam" id="PF09397">
    <property type="entry name" value="FtsK_gamma"/>
    <property type="match status" value="1"/>
</dbReference>
<dbReference type="InterPro" id="IPR018541">
    <property type="entry name" value="Ftsk_gamma"/>
</dbReference>
<dbReference type="AlphaFoldDB" id="A0A1G2I2R2"/>
<keyword evidence="2 5" id="KW-0547">Nucleotide-binding</keyword>
<evidence type="ECO:0000259" key="8">
    <source>
        <dbReference type="PROSITE" id="PS50901"/>
    </source>
</evidence>
<dbReference type="STRING" id="1802206.A3D35_03395"/>
<keyword evidence="3 5" id="KW-0067">ATP-binding</keyword>
<proteinExistence type="inferred from homology"/>
<dbReference type="Pfam" id="PF01580">
    <property type="entry name" value="FtsK_SpoIIIE"/>
    <property type="match status" value="1"/>
</dbReference>
<dbReference type="PROSITE" id="PS50901">
    <property type="entry name" value="FTSK"/>
    <property type="match status" value="1"/>
</dbReference>
<feature type="transmembrane region" description="Helical" evidence="7">
    <location>
        <begin position="78"/>
        <end position="97"/>
    </location>
</feature>
<evidence type="ECO:0000313" key="9">
    <source>
        <dbReference type="EMBL" id="OGZ68348.1"/>
    </source>
</evidence>
<dbReference type="Gene3D" id="3.40.50.300">
    <property type="entry name" value="P-loop containing nucleotide triphosphate hydrolases"/>
    <property type="match status" value="1"/>
</dbReference>
<dbReference type="InterPro" id="IPR002543">
    <property type="entry name" value="FtsK_dom"/>
</dbReference>
<sequence>MGKKNKQKNNGKNDKDYQKKPEKDKKKGPSILDHRTKKWIRVVLMFLASIIITLSFLGNAGMAGQAFVFLSNLIFGDSRITVVTIVLSMFAASLILSRASRKIKALTKIVAVLVLTAGVSGLVANQGLDSQKIGLIGWIAKLIVEFFGLLVSNIVFASVILIGLFIFLQFIWQERDLKAKEEEKKILAIQKPIEPHPFKIKGIEEPKTEKPMLFKKKEEKPKEKPSAPLPAVNPIKGKYSLPPVDLLSKNETSPTSGNIKENSLIIKKTLENFGIPVEMEEVNIGPAVTQYAFKPAEGVKLSKITTLSNNLALALAAHPIRIEAPIPGKSLVGIEVPNKVRAMVTLRNLVADSSYQNSSVNLLIALGKDVGGNPVYTDLSEMPHMLVAGSTGTGKTIFLNSLILSLLYKNTPDTMRMIMVDPKRVEFQNYNEIPHLLCPVIYDAQKTLNALQWLTREMERRFEVFSEIPTRNLKTYNQNKNVIASGSQLPYIVLVVDELADLMAAKGKELEGGIVRLAQMARATGIHLVLATQRPSVEVITGLIKANMPSRITFQVTSQIDSRTVLDTAGAEKLLGAGDMLFLSSKSSKITRIQGPYVPEKEVKNVSDWIVENAKSIEEPQGLLVQSLKDTLEHQSAGEKGEGGGEMFFGEDDPLLEDVKRIVLETKKASASFLQRRLRIGYARAARLIDMLEDKGFVGPADGAKPREVYGDAVSADISERKLENNLETEEPLQEGWEKV</sequence>